<evidence type="ECO:0000313" key="2">
    <source>
        <dbReference type="Proteomes" id="UP000215914"/>
    </source>
</evidence>
<dbReference type="Gramene" id="mRNA:HanXRQr2_Chr13g0584471">
    <property type="protein sequence ID" value="CDS:HanXRQr2_Chr13g0584471.1"/>
    <property type="gene ID" value="HanXRQr2_Chr13g0584471"/>
</dbReference>
<dbReference type="AlphaFoldDB" id="A0A9K3EGE7"/>
<reference evidence="1" key="1">
    <citation type="journal article" date="2017" name="Nature">
        <title>The sunflower genome provides insights into oil metabolism, flowering and Asterid evolution.</title>
        <authorList>
            <person name="Badouin H."/>
            <person name="Gouzy J."/>
            <person name="Grassa C.J."/>
            <person name="Murat F."/>
            <person name="Staton S.E."/>
            <person name="Cottret L."/>
            <person name="Lelandais-Briere C."/>
            <person name="Owens G.L."/>
            <person name="Carrere S."/>
            <person name="Mayjonade B."/>
            <person name="Legrand L."/>
            <person name="Gill N."/>
            <person name="Kane N.C."/>
            <person name="Bowers J.E."/>
            <person name="Hubner S."/>
            <person name="Bellec A."/>
            <person name="Berard A."/>
            <person name="Berges H."/>
            <person name="Blanchet N."/>
            <person name="Boniface M.C."/>
            <person name="Brunel D."/>
            <person name="Catrice O."/>
            <person name="Chaidir N."/>
            <person name="Claudel C."/>
            <person name="Donnadieu C."/>
            <person name="Faraut T."/>
            <person name="Fievet G."/>
            <person name="Helmstetter N."/>
            <person name="King M."/>
            <person name="Knapp S.J."/>
            <person name="Lai Z."/>
            <person name="Le Paslier M.C."/>
            <person name="Lippi Y."/>
            <person name="Lorenzon L."/>
            <person name="Mandel J.R."/>
            <person name="Marage G."/>
            <person name="Marchand G."/>
            <person name="Marquand E."/>
            <person name="Bret-Mestries E."/>
            <person name="Morien E."/>
            <person name="Nambeesan S."/>
            <person name="Nguyen T."/>
            <person name="Pegot-Espagnet P."/>
            <person name="Pouilly N."/>
            <person name="Raftis F."/>
            <person name="Sallet E."/>
            <person name="Schiex T."/>
            <person name="Thomas J."/>
            <person name="Vandecasteele C."/>
            <person name="Vares D."/>
            <person name="Vear F."/>
            <person name="Vautrin S."/>
            <person name="Crespi M."/>
            <person name="Mangin B."/>
            <person name="Burke J.M."/>
            <person name="Salse J."/>
            <person name="Munos S."/>
            <person name="Vincourt P."/>
            <person name="Rieseberg L.H."/>
            <person name="Langlade N.B."/>
        </authorList>
    </citation>
    <scope>NUCLEOTIDE SEQUENCE</scope>
    <source>
        <tissue evidence="1">Leaves</tissue>
    </source>
</reference>
<comment type="caution">
    <text evidence="1">The sequence shown here is derived from an EMBL/GenBank/DDBJ whole genome shotgun (WGS) entry which is preliminary data.</text>
</comment>
<name>A0A9K3EGE7_HELAN</name>
<keyword evidence="2" id="KW-1185">Reference proteome</keyword>
<sequence>MYALKSAVEKQNDAADTTVEAFTWTGTVSLIQMHHRDYVKSTCNQIYIS</sequence>
<gene>
    <name evidence="1" type="ORF">HanXRQr2_Chr13g0584471</name>
</gene>
<accession>A0A9K3EGE7</accession>
<dbReference type="Proteomes" id="UP000215914">
    <property type="component" value="Unassembled WGS sequence"/>
</dbReference>
<reference evidence="1" key="2">
    <citation type="submission" date="2020-06" db="EMBL/GenBank/DDBJ databases">
        <title>Helianthus annuus Genome sequencing and assembly Release 2.</title>
        <authorList>
            <person name="Gouzy J."/>
            <person name="Langlade N."/>
            <person name="Munos S."/>
        </authorList>
    </citation>
    <scope>NUCLEOTIDE SEQUENCE</scope>
    <source>
        <tissue evidence="1">Leaves</tissue>
    </source>
</reference>
<organism evidence="1 2">
    <name type="scientific">Helianthus annuus</name>
    <name type="common">Common sunflower</name>
    <dbReference type="NCBI Taxonomy" id="4232"/>
    <lineage>
        <taxon>Eukaryota</taxon>
        <taxon>Viridiplantae</taxon>
        <taxon>Streptophyta</taxon>
        <taxon>Embryophyta</taxon>
        <taxon>Tracheophyta</taxon>
        <taxon>Spermatophyta</taxon>
        <taxon>Magnoliopsida</taxon>
        <taxon>eudicotyledons</taxon>
        <taxon>Gunneridae</taxon>
        <taxon>Pentapetalae</taxon>
        <taxon>asterids</taxon>
        <taxon>campanulids</taxon>
        <taxon>Asterales</taxon>
        <taxon>Asteraceae</taxon>
        <taxon>Asteroideae</taxon>
        <taxon>Heliantheae alliance</taxon>
        <taxon>Heliantheae</taxon>
        <taxon>Helianthus</taxon>
    </lineage>
</organism>
<protein>
    <submittedName>
        <fullName evidence="1">Uncharacterized protein</fullName>
    </submittedName>
</protein>
<evidence type="ECO:0000313" key="1">
    <source>
        <dbReference type="EMBL" id="KAF5773062.1"/>
    </source>
</evidence>
<dbReference type="EMBL" id="MNCJ02000328">
    <property type="protein sequence ID" value="KAF5773062.1"/>
    <property type="molecule type" value="Genomic_DNA"/>
</dbReference>
<proteinExistence type="predicted"/>